<evidence type="ECO:0000313" key="2">
    <source>
        <dbReference type="EMBL" id="MDN3591187.1"/>
    </source>
</evidence>
<protein>
    <submittedName>
        <fullName evidence="2">Uncharacterized protein</fullName>
    </submittedName>
</protein>
<feature type="compositionally biased region" description="Basic residues" evidence="1">
    <location>
        <begin position="62"/>
        <end position="73"/>
    </location>
</feature>
<comment type="caution">
    <text evidence="2">The sequence shown here is derived from an EMBL/GenBank/DDBJ whole genome shotgun (WGS) entry which is preliminary data.</text>
</comment>
<name>A0ABT8BI76_9HYPH</name>
<keyword evidence="3" id="KW-1185">Reference proteome</keyword>
<reference evidence="3" key="1">
    <citation type="journal article" date="2019" name="Int. J. Syst. Evol. Microbiol.">
        <title>The Global Catalogue of Microorganisms (GCM) 10K type strain sequencing project: providing services to taxonomists for standard genome sequencing and annotation.</title>
        <authorList>
            <consortium name="The Broad Institute Genomics Platform"/>
            <consortium name="The Broad Institute Genome Sequencing Center for Infectious Disease"/>
            <person name="Wu L."/>
            <person name="Ma J."/>
        </authorList>
    </citation>
    <scope>NUCLEOTIDE SEQUENCE [LARGE SCALE GENOMIC DNA]</scope>
    <source>
        <strain evidence="3">CECT 7069</strain>
    </source>
</reference>
<feature type="region of interest" description="Disordered" evidence="1">
    <location>
        <begin position="43"/>
        <end position="73"/>
    </location>
</feature>
<dbReference type="EMBL" id="JAUFPX010000007">
    <property type="protein sequence ID" value="MDN3591187.1"/>
    <property type="molecule type" value="Genomic_DNA"/>
</dbReference>
<gene>
    <name evidence="2" type="ORF">QWZ12_11235</name>
</gene>
<dbReference type="PROSITE" id="PS51257">
    <property type="entry name" value="PROKAR_LIPOPROTEIN"/>
    <property type="match status" value="1"/>
</dbReference>
<dbReference type="Proteomes" id="UP001224644">
    <property type="component" value="Unassembled WGS sequence"/>
</dbReference>
<proteinExistence type="predicted"/>
<sequence length="73" mass="7545">MRPSRIIGLGLPVAAWLFAGGLAGCLLGGGGLGVVPEARAQASLTPPAGQSRLTAPGGLRGRAIRRHRTHRRR</sequence>
<evidence type="ECO:0000313" key="3">
    <source>
        <dbReference type="Proteomes" id="UP001224644"/>
    </source>
</evidence>
<accession>A0ABT8BI76</accession>
<dbReference type="RefSeq" id="WP_238227318.1">
    <property type="nucleotide sequence ID" value="NZ_BPQD01000026.1"/>
</dbReference>
<organism evidence="2 3">
    <name type="scientific">Methylobacterium adhaesivum</name>
    <dbReference type="NCBI Taxonomy" id="333297"/>
    <lineage>
        <taxon>Bacteria</taxon>
        <taxon>Pseudomonadati</taxon>
        <taxon>Pseudomonadota</taxon>
        <taxon>Alphaproteobacteria</taxon>
        <taxon>Hyphomicrobiales</taxon>
        <taxon>Methylobacteriaceae</taxon>
        <taxon>Methylobacterium</taxon>
    </lineage>
</organism>
<evidence type="ECO:0000256" key="1">
    <source>
        <dbReference type="SAM" id="MobiDB-lite"/>
    </source>
</evidence>